<comment type="caution">
    <text evidence="1">The sequence shown here is derived from an EMBL/GenBank/DDBJ whole genome shotgun (WGS) entry which is preliminary data.</text>
</comment>
<dbReference type="RefSeq" id="WP_165921856.1">
    <property type="nucleotide sequence ID" value="NZ_SLWK01000007.1"/>
</dbReference>
<keyword evidence="2" id="KW-1185">Reference proteome</keyword>
<dbReference type="AlphaFoldDB" id="A0A4R2GH77"/>
<protein>
    <submittedName>
        <fullName evidence="1">Uncharacterized protein</fullName>
    </submittedName>
</protein>
<evidence type="ECO:0000313" key="2">
    <source>
        <dbReference type="Proteomes" id="UP000295221"/>
    </source>
</evidence>
<accession>A0A4R2GH77</accession>
<proteinExistence type="predicted"/>
<dbReference type="Proteomes" id="UP000295221">
    <property type="component" value="Unassembled WGS sequence"/>
</dbReference>
<gene>
    <name evidence="1" type="ORF">EV194_107120</name>
</gene>
<dbReference type="EMBL" id="SLWK01000007">
    <property type="protein sequence ID" value="TCO07736.1"/>
    <property type="molecule type" value="Genomic_DNA"/>
</dbReference>
<reference evidence="1 2" key="1">
    <citation type="submission" date="2019-03" db="EMBL/GenBank/DDBJ databases">
        <title>Genomic Encyclopedia of Type Strains, Phase IV (KMG-IV): sequencing the most valuable type-strain genomes for metagenomic binning, comparative biology and taxonomic classification.</title>
        <authorList>
            <person name="Goeker M."/>
        </authorList>
    </citation>
    <scope>NUCLEOTIDE SEQUENCE [LARGE SCALE GENOMIC DNA]</scope>
    <source>
        <strain evidence="1 2">DSM 24179</strain>
    </source>
</reference>
<sequence length="53" mass="6002">MKLLNTKFMHPRDQIVMVIDRVYKRGLTTTSGGNINSIILTQSPYLMAYAVSN</sequence>
<name>A0A4R2GH77_9BACT</name>
<evidence type="ECO:0000313" key="1">
    <source>
        <dbReference type="EMBL" id="TCO07736.1"/>
    </source>
</evidence>
<organism evidence="1 2">
    <name type="scientific">Natronoflexus pectinivorans</name>
    <dbReference type="NCBI Taxonomy" id="682526"/>
    <lineage>
        <taxon>Bacteria</taxon>
        <taxon>Pseudomonadati</taxon>
        <taxon>Bacteroidota</taxon>
        <taxon>Bacteroidia</taxon>
        <taxon>Marinilabiliales</taxon>
        <taxon>Marinilabiliaceae</taxon>
        <taxon>Natronoflexus</taxon>
    </lineage>
</organism>